<dbReference type="SUPFAM" id="SSF56219">
    <property type="entry name" value="DNase I-like"/>
    <property type="match status" value="1"/>
</dbReference>
<proteinExistence type="predicted"/>
<sequence>MVMDQARKELKRHEDKQFSVWLVNSDADIIFLQETYSTRDIENIWRKQWKGEMLFSHGSNHSKGVLALRKDNLDFKIHSTKVDSQGRYIFQEAYIQDSPYFLLKNYSP</sequence>
<evidence type="ECO:0000313" key="2">
    <source>
        <dbReference type="Proteomes" id="UP001159427"/>
    </source>
</evidence>
<feature type="non-terminal residue" evidence="1">
    <location>
        <position position="108"/>
    </location>
</feature>
<dbReference type="Gene3D" id="3.60.10.10">
    <property type="entry name" value="Endonuclease/exonuclease/phosphatase"/>
    <property type="match status" value="1"/>
</dbReference>
<comment type="caution">
    <text evidence="1">The sequence shown here is derived from an EMBL/GenBank/DDBJ whole genome shotgun (WGS) entry which is preliminary data.</text>
</comment>
<keyword evidence="2" id="KW-1185">Reference proteome</keyword>
<accession>A0ABN8LUW7</accession>
<dbReference type="Proteomes" id="UP001159427">
    <property type="component" value="Unassembled WGS sequence"/>
</dbReference>
<dbReference type="EMBL" id="CALNXI010000116">
    <property type="protein sequence ID" value="CAH3019457.1"/>
    <property type="molecule type" value="Genomic_DNA"/>
</dbReference>
<evidence type="ECO:0000313" key="1">
    <source>
        <dbReference type="EMBL" id="CAH3019457.1"/>
    </source>
</evidence>
<name>A0ABN8LUW7_9CNID</name>
<dbReference type="InterPro" id="IPR036691">
    <property type="entry name" value="Endo/exonu/phosph_ase_sf"/>
</dbReference>
<reference evidence="1 2" key="1">
    <citation type="submission" date="2022-05" db="EMBL/GenBank/DDBJ databases">
        <authorList>
            <consortium name="Genoscope - CEA"/>
            <person name="William W."/>
        </authorList>
    </citation>
    <scope>NUCLEOTIDE SEQUENCE [LARGE SCALE GENOMIC DNA]</scope>
</reference>
<protein>
    <submittedName>
        <fullName evidence="1">Uncharacterized protein</fullName>
    </submittedName>
</protein>
<gene>
    <name evidence="1" type="ORF">PEVE_00002741</name>
</gene>
<organism evidence="1 2">
    <name type="scientific">Porites evermanni</name>
    <dbReference type="NCBI Taxonomy" id="104178"/>
    <lineage>
        <taxon>Eukaryota</taxon>
        <taxon>Metazoa</taxon>
        <taxon>Cnidaria</taxon>
        <taxon>Anthozoa</taxon>
        <taxon>Hexacorallia</taxon>
        <taxon>Scleractinia</taxon>
        <taxon>Fungiina</taxon>
        <taxon>Poritidae</taxon>
        <taxon>Porites</taxon>
    </lineage>
</organism>